<dbReference type="AlphaFoldDB" id="A0A1Q9DFW7"/>
<dbReference type="EMBL" id="LSRX01000559">
    <property type="protein sequence ID" value="OLP94059.1"/>
    <property type="molecule type" value="Genomic_DNA"/>
</dbReference>
<evidence type="ECO:0000256" key="1">
    <source>
        <dbReference type="SAM" id="Phobius"/>
    </source>
</evidence>
<keyword evidence="1" id="KW-0472">Membrane</keyword>
<evidence type="ECO:0000313" key="3">
    <source>
        <dbReference type="Proteomes" id="UP000186817"/>
    </source>
</evidence>
<dbReference type="OrthoDB" id="10536102at2759"/>
<keyword evidence="1" id="KW-0812">Transmembrane</keyword>
<evidence type="ECO:0000313" key="2">
    <source>
        <dbReference type="EMBL" id="OLP94059.1"/>
    </source>
</evidence>
<sequence>MVSLSLKDLRSRRKMENGSVAAFDEVFRFSGCTSSELSEAEACVNSGITNGVRVLKNRSGEETKRVFVVVVVVVAVVAAVVAVVVVVMVGHRRRPPRKLDLDVMQLELSPLKPPARDDLPNFEAVPSLRYVEML</sequence>
<organism evidence="2 3">
    <name type="scientific">Symbiodinium microadriaticum</name>
    <name type="common">Dinoflagellate</name>
    <name type="synonym">Zooxanthella microadriatica</name>
    <dbReference type="NCBI Taxonomy" id="2951"/>
    <lineage>
        <taxon>Eukaryota</taxon>
        <taxon>Sar</taxon>
        <taxon>Alveolata</taxon>
        <taxon>Dinophyceae</taxon>
        <taxon>Suessiales</taxon>
        <taxon>Symbiodiniaceae</taxon>
        <taxon>Symbiodinium</taxon>
    </lineage>
</organism>
<reference evidence="2 3" key="1">
    <citation type="submission" date="2016-02" db="EMBL/GenBank/DDBJ databases">
        <title>Genome analysis of coral dinoflagellate symbionts highlights evolutionary adaptations to a symbiotic lifestyle.</title>
        <authorList>
            <person name="Aranda M."/>
            <person name="Li Y."/>
            <person name="Liew Y.J."/>
            <person name="Baumgarten S."/>
            <person name="Simakov O."/>
            <person name="Wilson M."/>
            <person name="Piel J."/>
            <person name="Ashoor H."/>
            <person name="Bougouffa S."/>
            <person name="Bajic V.B."/>
            <person name="Ryu T."/>
            <person name="Ravasi T."/>
            <person name="Bayer T."/>
            <person name="Micklem G."/>
            <person name="Kim H."/>
            <person name="Bhak J."/>
            <person name="Lajeunesse T.C."/>
            <person name="Voolstra C.R."/>
        </authorList>
    </citation>
    <scope>NUCLEOTIDE SEQUENCE [LARGE SCALE GENOMIC DNA]</scope>
    <source>
        <strain evidence="2 3">CCMP2467</strain>
    </source>
</reference>
<comment type="caution">
    <text evidence="2">The sequence shown here is derived from an EMBL/GenBank/DDBJ whole genome shotgun (WGS) entry which is preliminary data.</text>
</comment>
<keyword evidence="3" id="KW-1185">Reference proteome</keyword>
<gene>
    <name evidence="2" type="ORF">AK812_SmicGene23949</name>
</gene>
<keyword evidence="1" id="KW-1133">Transmembrane helix</keyword>
<name>A0A1Q9DFW7_SYMMI</name>
<accession>A0A1Q9DFW7</accession>
<feature type="transmembrane region" description="Helical" evidence="1">
    <location>
        <begin position="66"/>
        <end position="89"/>
    </location>
</feature>
<dbReference type="Proteomes" id="UP000186817">
    <property type="component" value="Unassembled WGS sequence"/>
</dbReference>
<protein>
    <submittedName>
        <fullName evidence="2">Uncharacterized protein</fullName>
    </submittedName>
</protein>
<proteinExistence type="predicted"/>